<dbReference type="SMART" id="SM00382">
    <property type="entry name" value="AAA"/>
    <property type="match status" value="1"/>
</dbReference>
<dbReference type="InterPro" id="IPR003593">
    <property type="entry name" value="AAA+_ATPase"/>
</dbReference>
<dbReference type="Pfam" id="PF00005">
    <property type="entry name" value="ABC_tran"/>
    <property type="match status" value="1"/>
</dbReference>
<comment type="subcellular location">
    <subcellularLocation>
        <location evidence="1">Cell inner membrane</location>
        <topology evidence="1">Peripheral membrane protein</topology>
    </subcellularLocation>
</comment>
<dbReference type="InterPro" id="IPR050388">
    <property type="entry name" value="ABC_Ni/Peptide_Import"/>
</dbReference>
<dbReference type="PANTHER" id="PTHR43297">
    <property type="entry name" value="OLIGOPEPTIDE TRANSPORT ATP-BINDING PROTEIN APPD"/>
    <property type="match status" value="1"/>
</dbReference>
<gene>
    <name evidence="11" type="ORF">DM558_02770</name>
</gene>
<organism evidence="11 12">
    <name type="scientific">Entomomonas moraniae</name>
    <dbReference type="NCBI Taxonomy" id="2213226"/>
    <lineage>
        <taxon>Bacteria</taxon>
        <taxon>Pseudomonadati</taxon>
        <taxon>Pseudomonadota</taxon>
        <taxon>Gammaproteobacteria</taxon>
        <taxon>Pseudomonadales</taxon>
        <taxon>Pseudomonadaceae</taxon>
        <taxon>Entomomonas</taxon>
    </lineage>
</organism>
<dbReference type="KEGG" id="emo:DM558_02770"/>
<dbReference type="PANTHER" id="PTHR43297:SF14">
    <property type="entry name" value="ATPASE AAA-TYPE CORE DOMAIN-CONTAINING PROTEIN"/>
    <property type="match status" value="1"/>
</dbReference>
<keyword evidence="9" id="KW-0472">Membrane</keyword>
<keyword evidence="8" id="KW-1278">Translocase</keyword>
<dbReference type="InterPro" id="IPR003439">
    <property type="entry name" value="ABC_transporter-like_ATP-bd"/>
</dbReference>
<dbReference type="AlphaFoldDB" id="A0A3S9XBG5"/>
<evidence type="ECO:0000256" key="9">
    <source>
        <dbReference type="ARBA" id="ARBA00023136"/>
    </source>
</evidence>
<dbReference type="InterPro" id="IPR027417">
    <property type="entry name" value="P-loop_NTPase"/>
</dbReference>
<evidence type="ECO:0000256" key="4">
    <source>
        <dbReference type="ARBA" id="ARBA00022475"/>
    </source>
</evidence>
<accession>A0A3S9XBG5</accession>
<dbReference type="RefSeq" id="WP_127161948.1">
    <property type="nucleotide sequence ID" value="NZ_CP029822.1"/>
</dbReference>
<evidence type="ECO:0000313" key="12">
    <source>
        <dbReference type="Proteomes" id="UP000273143"/>
    </source>
</evidence>
<dbReference type="EMBL" id="CP029822">
    <property type="protein sequence ID" value="AZS49769.1"/>
    <property type="molecule type" value="Genomic_DNA"/>
</dbReference>
<dbReference type="PROSITE" id="PS50893">
    <property type="entry name" value="ABC_TRANSPORTER_2"/>
    <property type="match status" value="1"/>
</dbReference>
<evidence type="ECO:0000313" key="11">
    <source>
        <dbReference type="EMBL" id="AZS49769.1"/>
    </source>
</evidence>
<dbReference type="Gene3D" id="3.40.50.300">
    <property type="entry name" value="P-loop containing nucleotide triphosphate hydrolases"/>
    <property type="match status" value="1"/>
</dbReference>
<evidence type="ECO:0000256" key="1">
    <source>
        <dbReference type="ARBA" id="ARBA00004417"/>
    </source>
</evidence>
<evidence type="ECO:0000256" key="6">
    <source>
        <dbReference type="ARBA" id="ARBA00022741"/>
    </source>
</evidence>
<evidence type="ECO:0000256" key="7">
    <source>
        <dbReference type="ARBA" id="ARBA00022840"/>
    </source>
</evidence>
<dbReference type="GO" id="GO:0005886">
    <property type="term" value="C:plasma membrane"/>
    <property type="evidence" value="ECO:0007669"/>
    <property type="project" value="UniProtKB-SubCell"/>
</dbReference>
<keyword evidence="12" id="KW-1185">Reference proteome</keyword>
<keyword evidence="7 11" id="KW-0067">ATP-binding</keyword>
<dbReference type="CDD" id="cd03257">
    <property type="entry name" value="ABC_NikE_OppD_transporters"/>
    <property type="match status" value="1"/>
</dbReference>
<comment type="similarity">
    <text evidence="2">Belongs to the ABC transporter superfamily.</text>
</comment>
<dbReference type="SUPFAM" id="SSF52540">
    <property type="entry name" value="P-loop containing nucleoside triphosphate hydrolases"/>
    <property type="match status" value="1"/>
</dbReference>
<evidence type="ECO:0000256" key="8">
    <source>
        <dbReference type="ARBA" id="ARBA00022967"/>
    </source>
</evidence>
<sequence length="276" mass="31164">MPSQPLLQIRDLSIIDKNNQQPLLNKLCLTIHQHRTLAIVGESGSGKSLLSKAIIGLLPPTLTANGQILFQQQSLLDYSNAQRQQLRGKQINLIVQNAMGAFDPMMTIGAQFMETLACHFNLSYEEQQQRIVSALQKTKLDQVHNLLGSHPHQLSGGQLQRVMIAFALALEPTIIIADEPTTSLDAITQYEIIQQLTQLIKQQNMTLIFITHDLSLVREIADDIAVMKEGDLIEYASKEQLFNAPQHPYTRFLLETRRKLTQRFEKIMSKPYVING</sequence>
<dbReference type="GO" id="GO:0005524">
    <property type="term" value="F:ATP binding"/>
    <property type="evidence" value="ECO:0007669"/>
    <property type="project" value="UniProtKB-KW"/>
</dbReference>
<evidence type="ECO:0000259" key="10">
    <source>
        <dbReference type="PROSITE" id="PS50893"/>
    </source>
</evidence>
<name>A0A3S9XBG5_9GAMM</name>
<feature type="domain" description="ABC transporter" evidence="10">
    <location>
        <begin position="7"/>
        <end position="254"/>
    </location>
</feature>
<evidence type="ECO:0000256" key="2">
    <source>
        <dbReference type="ARBA" id="ARBA00005417"/>
    </source>
</evidence>
<dbReference type="GO" id="GO:0016887">
    <property type="term" value="F:ATP hydrolysis activity"/>
    <property type="evidence" value="ECO:0007669"/>
    <property type="project" value="InterPro"/>
</dbReference>
<keyword evidence="3" id="KW-0813">Transport</keyword>
<proteinExistence type="inferred from homology"/>
<evidence type="ECO:0000256" key="5">
    <source>
        <dbReference type="ARBA" id="ARBA00022519"/>
    </source>
</evidence>
<keyword evidence="5" id="KW-0997">Cell inner membrane</keyword>
<reference evidence="12" key="1">
    <citation type="submission" date="2018-06" db="EMBL/GenBank/DDBJ databases">
        <title>Complete genome of Pseudomonas insecticola strain QZS01.</title>
        <authorList>
            <person name="Wang J."/>
            <person name="Su Q."/>
        </authorList>
    </citation>
    <scope>NUCLEOTIDE SEQUENCE [LARGE SCALE GENOMIC DNA]</scope>
    <source>
        <strain evidence="12">QZS01</strain>
    </source>
</reference>
<keyword evidence="4" id="KW-1003">Cell membrane</keyword>
<protein>
    <submittedName>
        <fullName evidence="11">ABC transporter ATP-binding protein</fullName>
    </submittedName>
</protein>
<evidence type="ECO:0000256" key="3">
    <source>
        <dbReference type="ARBA" id="ARBA00022448"/>
    </source>
</evidence>
<dbReference type="Proteomes" id="UP000273143">
    <property type="component" value="Chromosome"/>
</dbReference>
<keyword evidence="6" id="KW-0547">Nucleotide-binding</keyword>